<dbReference type="InterPro" id="IPR010559">
    <property type="entry name" value="Sig_transdc_His_kin_internal"/>
</dbReference>
<comment type="catalytic activity">
    <reaction evidence="1">
        <text>ATP + protein L-histidine = ADP + protein N-phospho-L-histidine.</text>
        <dbReference type="EC" id="2.7.13.3"/>
    </reaction>
</comment>
<evidence type="ECO:0000256" key="3">
    <source>
        <dbReference type="ARBA" id="ARBA00022553"/>
    </source>
</evidence>
<name>A0A1H8TUL9_9FIRM</name>
<evidence type="ECO:0000256" key="6">
    <source>
        <dbReference type="ARBA" id="ARBA00023012"/>
    </source>
</evidence>
<keyword evidence="12" id="KW-1185">Reference proteome</keyword>
<evidence type="ECO:0000313" key="11">
    <source>
        <dbReference type="EMBL" id="SEO94571.1"/>
    </source>
</evidence>
<keyword evidence="6" id="KW-0902">Two-component regulatory system</keyword>
<dbReference type="Pfam" id="PF06580">
    <property type="entry name" value="His_kinase"/>
    <property type="match status" value="1"/>
</dbReference>
<keyword evidence="5 11" id="KW-0418">Kinase</keyword>
<sequence>MINWIGKRRNAYGIVLLVISLSLVGSWLLAGRLPEKKGPQAVRGVLDLAGWDFAADGNVALDGQWEFYWRQLLTPADFAGNGAAGKPRLTGYIKVPSLWAGKLADETLQTAGFGTYRLVVKLKPTTDTLGIKTQYIRQSHKLFIDGLLRGQSGSPAADEAAYTAGNTPYTTFFTVQGDQAELLLQVANYTYRPNSGIATSIYLGRQNDIIGLENRLSRTELIVFAGLFFIGLYHICTFFYRPNNRSLGYFGMYCLILALAQFTQGQRLLAQFFPTISFETIYKIKSLAGFGHVVAISLFLKEAGRELLPPKLLTFIISIFGSYLLLILVSPLKLYSFLELPFVVLESVVYIGIVFLLCRSLQQKRYGNLGRLGLQILICAFGCITGTIVEIFLYQNDFLPARVIGDFGSLSFVILISLILVIRFSDAYDTIEAMSQRLLNLDKVKDEFLLNTSHELKTPVQGILNIAEAALESSDNPVNSHQAEHWQQIVSISRRLTNLINDILDFSRLKNREVRLQLAPVDIRPVIGAVLDVAGYLLPPGKVRLAQELPDTLPTIVADEDRLRQVLFNLIGNAVKFTREGEIRVKAESQGSQGSCLRIAVEDTGCGIPAGLREKIFDAFEQAEHRRGGTGIGLTISRQLIELMGGKLWLDWSESGVGSRFVFELAVSQTATEPADTAAGRQTDRQLQPLESVLPLQTLKNGEFTILAVDDEPSNLQVVLRVFAKDDYNILTAATAAEALAQTGSANSPDLVLLDVMLPDMSGYELCRQIRNRYSMLELPIIILTACNSQEDIAAAFAAGANDFVAKPFASQEIRSRVGTLLSLQKAVKDVVRAEMAFLQSQIKPHFLYNALNTIVAFCYTDGEKAGMLLSEFSNYLRKSFEIRGTSVYTSLENELELVHSYVELEKARFGDRLEVEYAIDPDVLQGHILPLTIQPLVENAIQHGIMRQGGRGRVRIAVEKDKDNAVITVADSGVGIPADRLSSLLADADRANDGIGLRNINRRLLSFYGQKLTLVSEVGKGTTVTFRIPVTAEPAG</sequence>
<evidence type="ECO:0000313" key="12">
    <source>
        <dbReference type="Proteomes" id="UP000198847"/>
    </source>
</evidence>
<organism evidence="11 12">
    <name type="scientific">Propionispora vibrioides</name>
    <dbReference type="NCBI Taxonomy" id="112903"/>
    <lineage>
        <taxon>Bacteria</taxon>
        <taxon>Bacillati</taxon>
        <taxon>Bacillota</taxon>
        <taxon>Negativicutes</taxon>
        <taxon>Selenomonadales</taxon>
        <taxon>Sporomusaceae</taxon>
        <taxon>Propionispora</taxon>
    </lineage>
</organism>
<keyword evidence="8" id="KW-0812">Transmembrane</keyword>
<dbReference type="EC" id="2.7.13.3" evidence="2"/>
<dbReference type="OrthoDB" id="9809348at2"/>
<feature type="transmembrane region" description="Helical" evidence="8">
    <location>
        <begin position="340"/>
        <end position="360"/>
    </location>
</feature>
<dbReference type="PROSITE" id="PS50110">
    <property type="entry name" value="RESPONSE_REGULATORY"/>
    <property type="match status" value="1"/>
</dbReference>
<dbReference type="SUPFAM" id="SSF55874">
    <property type="entry name" value="ATPase domain of HSP90 chaperone/DNA topoisomerase II/histidine kinase"/>
    <property type="match status" value="2"/>
</dbReference>
<feature type="transmembrane region" description="Helical" evidence="8">
    <location>
        <begin position="312"/>
        <end position="334"/>
    </location>
</feature>
<feature type="domain" description="Response regulatory" evidence="10">
    <location>
        <begin position="705"/>
        <end position="822"/>
    </location>
</feature>
<dbReference type="SMART" id="SM00387">
    <property type="entry name" value="HATPase_c"/>
    <property type="match status" value="2"/>
</dbReference>
<dbReference type="EMBL" id="FODY01000007">
    <property type="protein sequence ID" value="SEO94571.1"/>
    <property type="molecule type" value="Genomic_DNA"/>
</dbReference>
<dbReference type="Pfam" id="PF07695">
    <property type="entry name" value="7TMR-DISM_7TM"/>
    <property type="match status" value="1"/>
</dbReference>
<dbReference type="Gene3D" id="3.40.50.2300">
    <property type="match status" value="1"/>
</dbReference>
<feature type="transmembrane region" description="Helical" evidence="8">
    <location>
        <begin position="247"/>
        <end position="264"/>
    </location>
</feature>
<evidence type="ECO:0000256" key="4">
    <source>
        <dbReference type="ARBA" id="ARBA00022679"/>
    </source>
</evidence>
<dbReference type="Gene3D" id="1.10.287.130">
    <property type="match status" value="1"/>
</dbReference>
<dbReference type="SMART" id="SM00448">
    <property type="entry name" value="REC"/>
    <property type="match status" value="1"/>
</dbReference>
<dbReference type="AlphaFoldDB" id="A0A1H8TUL9"/>
<evidence type="ECO:0000256" key="1">
    <source>
        <dbReference type="ARBA" id="ARBA00000085"/>
    </source>
</evidence>
<dbReference type="InterPro" id="IPR005467">
    <property type="entry name" value="His_kinase_dom"/>
</dbReference>
<keyword evidence="3 7" id="KW-0597">Phosphoprotein</keyword>
<dbReference type="PANTHER" id="PTHR43047">
    <property type="entry name" value="TWO-COMPONENT HISTIDINE PROTEIN KINASE"/>
    <property type="match status" value="1"/>
</dbReference>
<dbReference type="InterPro" id="IPR036890">
    <property type="entry name" value="HATPase_C_sf"/>
</dbReference>
<dbReference type="GO" id="GO:0016020">
    <property type="term" value="C:membrane"/>
    <property type="evidence" value="ECO:0007669"/>
    <property type="project" value="InterPro"/>
</dbReference>
<dbReference type="GO" id="GO:0000155">
    <property type="term" value="F:phosphorelay sensor kinase activity"/>
    <property type="evidence" value="ECO:0007669"/>
    <property type="project" value="InterPro"/>
</dbReference>
<feature type="modified residue" description="4-aspartylphosphate" evidence="7">
    <location>
        <position position="755"/>
    </location>
</feature>
<dbReference type="SUPFAM" id="SSF47384">
    <property type="entry name" value="Homodimeric domain of signal transducing histidine kinase"/>
    <property type="match status" value="1"/>
</dbReference>
<keyword evidence="4" id="KW-0808">Transferase</keyword>
<dbReference type="RefSeq" id="WP_143050587.1">
    <property type="nucleotide sequence ID" value="NZ_FODY01000007.1"/>
</dbReference>
<dbReference type="SUPFAM" id="SSF52172">
    <property type="entry name" value="CheY-like"/>
    <property type="match status" value="1"/>
</dbReference>
<dbReference type="PANTHER" id="PTHR43047:SF64">
    <property type="entry name" value="HISTIDINE KINASE CONTAINING CHEY-HOMOLOGOUS RECEIVER DOMAIN AND PAS DOMAIN-RELATED"/>
    <property type="match status" value="1"/>
</dbReference>
<dbReference type="PROSITE" id="PS50109">
    <property type="entry name" value="HIS_KIN"/>
    <property type="match status" value="2"/>
</dbReference>
<dbReference type="Pfam" id="PF00072">
    <property type="entry name" value="Response_reg"/>
    <property type="match status" value="1"/>
</dbReference>
<dbReference type="PRINTS" id="PR00344">
    <property type="entry name" value="BCTRLSENSOR"/>
</dbReference>
<evidence type="ECO:0000256" key="8">
    <source>
        <dbReference type="SAM" id="Phobius"/>
    </source>
</evidence>
<evidence type="ECO:0000256" key="7">
    <source>
        <dbReference type="PROSITE-ProRule" id="PRU00169"/>
    </source>
</evidence>
<feature type="transmembrane region" description="Helical" evidence="8">
    <location>
        <begin position="407"/>
        <end position="425"/>
    </location>
</feature>
<proteinExistence type="predicted"/>
<feature type="transmembrane region" description="Helical" evidence="8">
    <location>
        <begin position="372"/>
        <end position="395"/>
    </location>
</feature>
<dbReference type="Pfam" id="PF02518">
    <property type="entry name" value="HATPase_c"/>
    <property type="match status" value="2"/>
</dbReference>
<dbReference type="InterPro" id="IPR003661">
    <property type="entry name" value="HisK_dim/P_dom"/>
</dbReference>
<accession>A0A1H8TUL9</accession>
<evidence type="ECO:0000259" key="10">
    <source>
        <dbReference type="PROSITE" id="PS50110"/>
    </source>
</evidence>
<evidence type="ECO:0000256" key="5">
    <source>
        <dbReference type="ARBA" id="ARBA00022777"/>
    </source>
</evidence>
<feature type="transmembrane region" description="Helical" evidence="8">
    <location>
        <begin position="12"/>
        <end position="30"/>
    </location>
</feature>
<dbReference type="InterPro" id="IPR004358">
    <property type="entry name" value="Sig_transdc_His_kin-like_C"/>
</dbReference>
<dbReference type="InterPro" id="IPR036097">
    <property type="entry name" value="HisK_dim/P_sf"/>
</dbReference>
<evidence type="ECO:0000256" key="2">
    <source>
        <dbReference type="ARBA" id="ARBA00012438"/>
    </source>
</evidence>
<dbReference type="CDD" id="cd16922">
    <property type="entry name" value="HATPase_EvgS-ArcB-TorS-like"/>
    <property type="match status" value="1"/>
</dbReference>
<feature type="domain" description="Histidine kinase" evidence="9">
    <location>
        <begin position="451"/>
        <end position="669"/>
    </location>
</feature>
<dbReference type="Proteomes" id="UP000198847">
    <property type="component" value="Unassembled WGS sequence"/>
</dbReference>
<dbReference type="InterPro" id="IPR003594">
    <property type="entry name" value="HATPase_dom"/>
</dbReference>
<dbReference type="SMART" id="SM00388">
    <property type="entry name" value="HisKA"/>
    <property type="match status" value="1"/>
</dbReference>
<dbReference type="InterPro" id="IPR001789">
    <property type="entry name" value="Sig_transdc_resp-reg_receiver"/>
</dbReference>
<evidence type="ECO:0000259" key="9">
    <source>
        <dbReference type="PROSITE" id="PS50109"/>
    </source>
</evidence>
<feature type="domain" description="Histidine kinase" evidence="9">
    <location>
        <begin position="930"/>
        <end position="1033"/>
    </location>
</feature>
<dbReference type="InterPro" id="IPR011006">
    <property type="entry name" value="CheY-like_superfamily"/>
</dbReference>
<keyword evidence="8" id="KW-0472">Membrane</keyword>
<dbReference type="Gene3D" id="3.30.565.10">
    <property type="entry name" value="Histidine kinase-like ATPase, C-terminal domain"/>
    <property type="match status" value="2"/>
</dbReference>
<protein>
    <recommendedName>
        <fullName evidence="2">histidine kinase</fullName>
        <ecNumber evidence="2">2.7.13.3</ecNumber>
    </recommendedName>
</protein>
<dbReference type="CDD" id="cd00082">
    <property type="entry name" value="HisKA"/>
    <property type="match status" value="1"/>
</dbReference>
<reference evidence="11 12" key="1">
    <citation type="submission" date="2016-10" db="EMBL/GenBank/DDBJ databases">
        <authorList>
            <person name="de Groot N.N."/>
        </authorList>
    </citation>
    <scope>NUCLEOTIDE SEQUENCE [LARGE SCALE GENOMIC DNA]</scope>
    <source>
        <strain evidence="11 12">DSM 13305</strain>
    </source>
</reference>
<dbReference type="STRING" id="112903.SAMN04490178_107113"/>
<gene>
    <name evidence="11" type="ORF">SAMN04490178_107113</name>
</gene>
<feature type="transmembrane region" description="Helical" evidence="8">
    <location>
        <begin position="221"/>
        <end position="240"/>
    </location>
</feature>
<keyword evidence="8" id="KW-1133">Transmembrane helix</keyword>
<dbReference type="InterPro" id="IPR011623">
    <property type="entry name" value="7TMR_DISM_rcpt_extracell_dom1"/>
</dbReference>
<dbReference type="Pfam" id="PF00512">
    <property type="entry name" value="HisKA"/>
    <property type="match status" value="1"/>
</dbReference>